<dbReference type="GO" id="GO:0042840">
    <property type="term" value="P:D-glucuronate catabolic process"/>
    <property type="evidence" value="ECO:0007669"/>
    <property type="project" value="TreeGrafter"/>
</dbReference>
<dbReference type="Proteomes" id="UP000324781">
    <property type="component" value="Unassembled WGS sequence"/>
</dbReference>
<evidence type="ECO:0000256" key="5">
    <source>
        <dbReference type="ARBA" id="ARBA00020555"/>
    </source>
</evidence>
<evidence type="ECO:0000256" key="7">
    <source>
        <dbReference type="HAMAP-Rule" id="MF_00675"/>
    </source>
</evidence>
<dbReference type="EMBL" id="FQZP01000002">
    <property type="protein sequence ID" value="SHI43067.1"/>
    <property type="molecule type" value="Genomic_DNA"/>
</dbReference>
<dbReference type="EC" id="5.3.1.12" evidence="4 7"/>
<dbReference type="AlphaFoldDB" id="A0A1M6B334"/>
<keyword evidence="9" id="KW-1185">Reference proteome</keyword>
<dbReference type="Gene3D" id="1.10.2020.10">
    <property type="entry name" value="uronate isomerase, domain 2, chain A"/>
    <property type="match status" value="1"/>
</dbReference>
<evidence type="ECO:0000256" key="6">
    <source>
        <dbReference type="ARBA" id="ARBA00023235"/>
    </source>
</evidence>
<dbReference type="PANTHER" id="PTHR30068:SF4">
    <property type="entry name" value="URONATE ISOMERASE"/>
    <property type="match status" value="1"/>
</dbReference>
<evidence type="ECO:0000256" key="4">
    <source>
        <dbReference type="ARBA" id="ARBA00012546"/>
    </source>
</evidence>
<dbReference type="Gene3D" id="3.20.20.140">
    <property type="entry name" value="Metal-dependent hydrolases"/>
    <property type="match status" value="1"/>
</dbReference>
<dbReference type="PANTHER" id="PTHR30068">
    <property type="entry name" value="URONATE ISOMERASE"/>
    <property type="match status" value="1"/>
</dbReference>
<evidence type="ECO:0000313" key="9">
    <source>
        <dbReference type="Proteomes" id="UP000324781"/>
    </source>
</evidence>
<comment type="catalytic activity">
    <reaction evidence="1 7">
        <text>D-glucuronate = D-fructuronate</text>
        <dbReference type="Rhea" id="RHEA:13049"/>
        <dbReference type="ChEBI" id="CHEBI:58720"/>
        <dbReference type="ChEBI" id="CHEBI:59863"/>
        <dbReference type="EC" id="5.3.1.12"/>
    </reaction>
</comment>
<proteinExistence type="inferred from homology"/>
<comment type="similarity">
    <text evidence="3 7">Belongs to the metallo-dependent hydrolases superfamily. Uronate isomerase family.</text>
</comment>
<keyword evidence="6 7" id="KW-0413">Isomerase</keyword>
<dbReference type="SUPFAM" id="SSF51556">
    <property type="entry name" value="Metallo-dependent hydrolases"/>
    <property type="match status" value="1"/>
</dbReference>
<evidence type="ECO:0000256" key="2">
    <source>
        <dbReference type="ARBA" id="ARBA00004892"/>
    </source>
</evidence>
<reference evidence="8 9" key="1">
    <citation type="submission" date="2016-11" db="EMBL/GenBank/DDBJ databases">
        <authorList>
            <person name="Varghese N."/>
            <person name="Submissions S."/>
        </authorList>
    </citation>
    <scope>NUCLEOTIDE SEQUENCE [LARGE SCALE GENOMIC DNA]</scope>
    <source>
        <strain evidence="8 9">DSM 19027</strain>
    </source>
</reference>
<dbReference type="RefSeq" id="WP_149677458.1">
    <property type="nucleotide sequence ID" value="NZ_DAONMB010000140.1"/>
</dbReference>
<sequence length="466" mass="54003">MSRFIHEDFLLQNETARILYHEYAAHLPIIDYHCHLDPGEIARDKRFRNITEVWLGGDHYKWRAMRTNGVEENAVTGNAPDKEKFLKWAETVPYLIGNPLYHWTHLELKRYFDIDLLLGPDTAEAIWEHCNKRLSEPDFSARGIIRKSRVEVICTTDDPVDTLEYHKQLQFDPTFDAKVLPTFRPDRAVNIEKPDFRDYVQLLSAASGIPIRSFEDFLAALESRIVYFHENGCRLSDHGLEPPVFIPGTEKEAATVFRKALAGEELTGHEIALFKTRIMLFLGRQYAEWGWVMQLHIGTQRDNNTRMFEKLGPNTGYDMMSDDIYSRPLARYMDALDRNGLLPKTILYVINPRDNEMITTLAGCFQGDGIPGKIQFGSGWWFNDQKDGLVRQMTALASMGLLSRFVGMLTDSRSFLSYTRHEYFRRILCNLLGTWVENGEAPNDMTLLGRMVQDISYYNARRYFQL</sequence>
<dbReference type="NCBIfam" id="NF002794">
    <property type="entry name" value="PRK02925.1"/>
    <property type="match status" value="1"/>
</dbReference>
<evidence type="ECO:0000313" key="8">
    <source>
        <dbReference type="EMBL" id="SHI43067.1"/>
    </source>
</evidence>
<comment type="catalytic activity">
    <reaction evidence="7">
        <text>aldehydo-D-galacturonate = keto-D-tagaturonate</text>
        <dbReference type="Rhea" id="RHEA:27702"/>
        <dbReference type="ChEBI" id="CHEBI:12952"/>
        <dbReference type="ChEBI" id="CHEBI:17886"/>
    </reaction>
</comment>
<dbReference type="Pfam" id="PF02614">
    <property type="entry name" value="UxaC"/>
    <property type="match status" value="1"/>
</dbReference>
<dbReference type="OrthoDB" id="9766564at2"/>
<evidence type="ECO:0000256" key="1">
    <source>
        <dbReference type="ARBA" id="ARBA00001165"/>
    </source>
</evidence>
<dbReference type="UniPathway" id="UPA00246"/>
<dbReference type="InterPro" id="IPR032466">
    <property type="entry name" value="Metal_Hydrolase"/>
</dbReference>
<dbReference type="GO" id="GO:0019698">
    <property type="term" value="P:D-galacturonate catabolic process"/>
    <property type="evidence" value="ECO:0007669"/>
    <property type="project" value="TreeGrafter"/>
</dbReference>
<accession>A0A1M6B334</accession>
<dbReference type="GO" id="GO:0008880">
    <property type="term" value="F:glucuronate isomerase activity"/>
    <property type="evidence" value="ECO:0007669"/>
    <property type="project" value="UniProtKB-UniRule"/>
</dbReference>
<organism evidence="8 9">
    <name type="scientific">Thermoclostridium caenicola</name>
    <dbReference type="NCBI Taxonomy" id="659425"/>
    <lineage>
        <taxon>Bacteria</taxon>
        <taxon>Bacillati</taxon>
        <taxon>Bacillota</taxon>
        <taxon>Clostridia</taxon>
        <taxon>Eubacteriales</taxon>
        <taxon>Oscillospiraceae</taxon>
        <taxon>Thermoclostridium</taxon>
    </lineage>
</organism>
<dbReference type="InterPro" id="IPR003766">
    <property type="entry name" value="Uronate_isomerase"/>
</dbReference>
<gene>
    <name evidence="7" type="primary">uxaC</name>
    <name evidence="8" type="ORF">SAMN05444373_100249</name>
</gene>
<name>A0A1M6B334_9FIRM</name>
<dbReference type="HAMAP" id="MF_00675">
    <property type="entry name" value="UxaC"/>
    <property type="match status" value="1"/>
</dbReference>
<comment type="pathway">
    <text evidence="2 7">Carbohydrate metabolism; pentose and glucuronate interconversion.</text>
</comment>
<protein>
    <recommendedName>
        <fullName evidence="5 7">Uronate isomerase</fullName>
        <ecNumber evidence="4 7">5.3.1.12</ecNumber>
    </recommendedName>
    <alternativeName>
        <fullName evidence="7">Glucuronate isomerase</fullName>
    </alternativeName>
    <alternativeName>
        <fullName evidence="7">Uronic isomerase</fullName>
    </alternativeName>
</protein>
<evidence type="ECO:0000256" key="3">
    <source>
        <dbReference type="ARBA" id="ARBA00008397"/>
    </source>
</evidence>